<reference evidence="2 3" key="1">
    <citation type="submission" date="2019-04" db="EMBL/GenBank/DDBJ databases">
        <title>Friends and foes A comparative genomics study of 23 Aspergillus species from section Flavi.</title>
        <authorList>
            <consortium name="DOE Joint Genome Institute"/>
            <person name="Kjaerbolling I."/>
            <person name="Vesth T."/>
            <person name="Frisvad J.C."/>
            <person name="Nybo J.L."/>
            <person name="Theobald S."/>
            <person name="Kildgaard S."/>
            <person name="Isbrandt T."/>
            <person name="Kuo A."/>
            <person name="Sato A."/>
            <person name="Lyhne E.K."/>
            <person name="Kogle M.E."/>
            <person name="Wiebenga A."/>
            <person name="Kun R.S."/>
            <person name="Lubbers R.J."/>
            <person name="Makela M.R."/>
            <person name="Barry K."/>
            <person name="Chovatia M."/>
            <person name="Clum A."/>
            <person name="Daum C."/>
            <person name="Haridas S."/>
            <person name="He G."/>
            <person name="LaButti K."/>
            <person name="Lipzen A."/>
            <person name="Mondo S."/>
            <person name="Riley R."/>
            <person name="Salamov A."/>
            <person name="Simmons B.A."/>
            <person name="Magnuson J.K."/>
            <person name="Henrissat B."/>
            <person name="Mortensen U.H."/>
            <person name="Larsen T.O."/>
            <person name="Devries R.P."/>
            <person name="Grigoriev I.V."/>
            <person name="Machida M."/>
            <person name="Baker S.E."/>
            <person name="Andersen M.R."/>
        </authorList>
    </citation>
    <scope>NUCLEOTIDE SEQUENCE [LARGE SCALE GENOMIC DNA]</scope>
    <source>
        <strain evidence="2 3">CBS 151.66</strain>
    </source>
</reference>
<evidence type="ECO:0000256" key="1">
    <source>
        <dbReference type="SAM" id="MobiDB-lite"/>
    </source>
</evidence>
<name>A0A5N5X3V0_9EURO</name>
<protein>
    <recommendedName>
        <fullName evidence="4">DNA-directed RNA polymerase I subunit RPA34.5-domain-containing protein</fullName>
    </recommendedName>
</protein>
<feature type="region of interest" description="Disordered" evidence="1">
    <location>
        <begin position="196"/>
        <end position="305"/>
    </location>
</feature>
<keyword evidence="3" id="KW-1185">Reference proteome</keyword>
<dbReference type="InterPro" id="IPR053263">
    <property type="entry name" value="Euk_RPA34_RNAP_subunit"/>
</dbReference>
<dbReference type="EMBL" id="ML732195">
    <property type="protein sequence ID" value="KAB8075401.1"/>
    <property type="molecule type" value="Genomic_DNA"/>
</dbReference>
<dbReference type="InterPro" id="IPR013240">
    <property type="entry name" value="DNA-dir_RNA_pol1_su_RPA34"/>
</dbReference>
<sequence length="305" mass="33643">MATKSKKATTEDSKSRRSTSPEVNKNSEVSSCSESDASSDSDNDSVASETQDKPPKKSNVSFQVPQPYKAPSGFKAVKKQSPSSSTTSVLSDLRGKQIFHITAPASLPLSKVKEMSLDKVMQGEPILKHEGVQYGIPAESITQGDMGGNTLVLYDSKTQQYYTTGTSDIRSYHVQELINLPERSEDNDVAMEVGKEMIKPPRKQPKHLKMRFRPVGSEYGPPETLGSSSEESEGEQTTFKVPKESRKETEYKKRKHHQTEGEGTQPAGVPRKKTKKDGADDKAEKSKKSSKSKEEKKRKKADKAA</sequence>
<feature type="compositionally biased region" description="Basic residues" evidence="1">
    <location>
        <begin position="296"/>
        <end position="305"/>
    </location>
</feature>
<dbReference type="OrthoDB" id="76224at2759"/>
<dbReference type="PANTHER" id="PTHR28155:SF1">
    <property type="entry name" value="DNA-DIRECTED RNA POLYMERASE I SUBUNIT RPA34.5-DOMAIN-CONTAINING PROTEIN"/>
    <property type="match status" value="1"/>
</dbReference>
<feature type="compositionally biased region" description="Basic residues" evidence="1">
    <location>
        <begin position="200"/>
        <end position="212"/>
    </location>
</feature>
<evidence type="ECO:0000313" key="2">
    <source>
        <dbReference type="EMBL" id="KAB8075401.1"/>
    </source>
</evidence>
<dbReference type="GO" id="GO:0006360">
    <property type="term" value="P:transcription by RNA polymerase I"/>
    <property type="evidence" value="ECO:0007669"/>
    <property type="project" value="InterPro"/>
</dbReference>
<dbReference type="AlphaFoldDB" id="A0A5N5X3V0"/>
<feature type="compositionally biased region" description="Basic and acidic residues" evidence="1">
    <location>
        <begin position="276"/>
        <end position="295"/>
    </location>
</feature>
<feature type="compositionally biased region" description="Basic and acidic residues" evidence="1">
    <location>
        <begin position="241"/>
        <end position="251"/>
    </location>
</feature>
<dbReference type="Proteomes" id="UP000326565">
    <property type="component" value="Unassembled WGS sequence"/>
</dbReference>
<feature type="region of interest" description="Disordered" evidence="1">
    <location>
        <begin position="1"/>
        <end position="89"/>
    </location>
</feature>
<dbReference type="Gene3D" id="6.20.250.70">
    <property type="match status" value="1"/>
</dbReference>
<dbReference type="Pfam" id="PF08208">
    <property type="entry name" value="RNA_polI_A34"/>
    <property type="match status" value="1"/>
</dbReference>
<gene>
    <name evidence="2" type="ORF">BDV29DRAFT_172132</name>
</gene>
<organism evidence="2 3">
    <name type="scientific">Aspergillus leporis</name>
    <dbReference type="NCBI Taxonomy" id="41062"/>
    <lineage>
        <taxon>Eukaryota</taxon>
        <taxon>Fungi</taxon>
        <taxon>Dikarya</taxon>
        <taxon>Ascomycota</taxon>
        <taxon>Pezizomycotina</taxon>
        <taxon>Eurotiomycetes</taxon>
        <taxon>Eurotiomycetidae</taxon>
        <taxon>Eurotiales</taxon>
        <taxon>Aspergillaceae</taxon>
        <taxon>Aspergillus</taxon>
        <taxon>Aspergillus subgen. Circumdati</taxon>
    </lineage>
</organism>
<accession>A0A5N5X3V0</accession>
<dbReference type="PANTHER" id="PTHR28155">
    <property type="entry name" value="ACR243WP"/>
    <property type="match status" value="1"/>
</dbReference>
<evidence type="ECO:0008006" key="4">
    <source>
        <dbReference type="Google" id="ProtNLM"/>
    </source>
</evidence>
<evidence type="ECO:0000313" key="3">
    <source>
        <dbReference type="Proteomes" id="UP000326565"/>
    </source>
</evidence>
<proteinExistence type="predicted"/>
<feature type="compositionally biased region" description="Low complexity" evidence="1">
    <location>
        <begin position="26"/>
        <end position="36"/>
    </location>
</feature>